<dbReference type="GO" id="GO:0032259">
    <property type="term" value="P:methylation"/>
    <property type="evidence" value="ECO:0007669"/>
    <property type="project" value="UniProtKB-KW"/>
</dbReference>
<protein>
    <submittedName>
        <fullName evidence="1">SAM-dependent methyltransferase</fullName>
    </submittedName>
</protein>
<sequence length="238" mass="26280">MADYASKVVPGLTDIALGNREFVQRSVRYMARDAGIRQFLDIGSGLPTDGNVHEIAHESTPDAHVVYVDNDPIVLAHGRALLEDKRGSNVITADLTRPEEIIGHPVTRELIDFGEPVGLVLGGILHHLHDWQEPRRVAAELCGALAPGSHVAVSHFHRPDEEEFPDDADRARLVEEAFLEKLGHGRWRTREEILACFGGLELVEPGLVPCQEWRAGPDTHRMADYVHRLIVGGVGRKA</sequence>
<evidence type="ECO:0000313" key="2">
    <source>
        <dbReference type="Proteomes" id="UP000589036"/>
    </source>
</evidence>
<dbReference type="SUPFAM" id="SSF53335">
    <property type="entry name" value="S-adenosyl-L-methionine-dependent methyltransferases"/>
    <property type="match status" value="1"/>
</dbReference>
<evidence type="ECO:0000313" key="1">
    <source>
        <dbReference type="EMBL" id="NYE49010.1"/>
    </source>
</evidence>
<keyword evidence="1" id="KW-0808">Transferase</keyword>
<dbReference type="EMBL" id="JACCCC010000001">
    <property type="protein sequence ID" value="NYE49010.1"/>
    <property type="molecule type" value="Genomic_DNA"/>
</dbReference>
<proteinExistence type="predicted"/>
<accession>A0A852U4Z3</accession>
<keyword evidence="1" id="KW-0489">Methyltransferase</keyword>
<reference evidence="1 2" key="1">
    <citation type="submission" date="2020-07" db="EMBL/GenBank/DDBJ databases">
        <title>Sequencing the genomes of 1000 actinobacteria strains.</title>
        <authorList>
            <person name="Klenk H.-P."/>
        </authorList>
    </citation>
    <scope>NUCLEOTIDE SEQUENCE [LARGE SCALE GENOMIC DNA]</scope>
    <source>
        <strain evidence="1 2">CXB654</strain>
    </source>
</reference>
<dbReference type="Proteomes" id="UP000589036">
    <property type="component" value="Unassembled WGS sequence"/>
</dbReference>
<comment type="caution">
    <text evidence="1">The sequence shown here is derived from an EMBL/GenBank/DDBJ whole genome shotgun (WGS) entry which is preliminary data.</text>
</comment>
<dbReference type="InterPro" id="IPR029063">
    <property type="entry name" value="SAM-dependent_MTases_sf"/>
</dbReference>
<organism evidence="1 2">
    <name type="scientific">Spinactinospora alkalitolerans</name>
    <dbReference type="NCBI Taxonomy" id="687207"/>
    <lineage>
        <taxon>Bacteria</taxon>
        <taxon>Bacillati</taxon>
        <taxon>Actinomycetota</taxon>
        <taxon>Actinomycetes</taxon>
        <taxon>Streptosporangiales</taxon>
        <taxon>Nocardiopsidaceae</taxon>
        <taxon>Spinactinospora</taxon>
    </lineage>
</organism>
<dbReference type="InterPro" id="IPR006764">
    <property type="entry name" value="SAM_dep_MeTrfase_SAV2177_type"/>
</dbReference>
<keyword evidence="2" id="KW-1185">Reference proteome</keyword>
<dbReference type="PIRSF" id="PIRSF017393">
    <property type="entry name" value="MTase_SAV2177"/>
    <property type="match status" value="1"/>
</dbReference>
<gene>
    <name evidence="1" type="ORF">HDA32_004130</name>
</gene>
<name>A0A852U4Z3_9ACTN</name>
<dbReference type="Pfam" id="PF04672">
    <property type="entry name" value="Methyltransf_19"/>
    <property type="match status" value="1"/>
</dbReference>
<dbReference type="AlphaFoldDB" id="A0A852U4Z3"/>
<dbReference type="Gene3D" id="3.40.50.150">
    <property type="entry name" value="Vaccinia Virus protein VP39"/>
    <property type="match status" value="1"/>
</dbReference>
<dbReference type="GO" id="GO:0008168">
    <property type="term" value="F:methyltransferase activity"/>
    <property type="evidence" value="ECO:0007669"/>
    <property type="project" value="UniProtKB-KW"/>
</dbReference>